<evidence type="ECO:0000313" key="3">
    <source>
        <dbReference type="WBParaSite" id="L893_g2142.t1"/>
    </source>
</evidence>
<dbReference type="WBParaSite" id="L893_g2142.t1">
    <property type="protein sequence ID" value="L893_g2142.t1"/>
    <property type="gene ID" value="L893_g2142"/>
</dbReference>
<keyword evidence="2" id="KW-1185">Reference proteome</keyword>
<dbReference type="AlphaFoldDB" id="A0A1I7Z0P9"/>
<organism evidence="2 3">
    <name type="scientific">Steinernema glaseri</name>
    <dbReference type="NCBI Taxonomy" id="37863"/>
    <lineage>
        <taxon>Eukaryota</taxon>
        <taxon>Metazoa</taxon>
        <taxon>Ecdysozoa</taxon>
        <taxon>Nematoda</taxon>
        <taxon>Chromadorea</taxon>
        <taxon>Rhabditida</taxon>
        <taxon>Tylenchina</taxon>
        <taxon>Panagrolaimomorpha</taxon>
        <taxon>Strongyloidoidea</taxon>
        <taxon>Steinernematidae</taxon>
        <taxon>Steinernema</taxon>
    </lineage>
</organism>
<feature type="region of interest" description="Disordered" evidence="1">
    <location>
        <begin position="1"/>
        <end position="52"/>
    </location>
</feature>
<proteinExistence type="predicted"/>
<feature type="compositionally biased region" description="Basic and acidic residues" evidence="1">
    <location>
        <begin position="42"/>
        <end position="51"/>
    </location>
</feature>
<accession>A0A1I7Z0P9</accession>
<evidence type="ECO:0000313" key="2">
    <source>
        <dbReference type="Proteomes" id="UP000095287"/>
    </source>
</evidence>
<evidence type="ECO:0000256" key="1">
    <source>
        <dbReference type="SAM" id="MobiDB-lite"/>
    </source>
</evidence>
<protein>
    <submittedName>
        <fullName evidence="3">Uncharacterized protein</fullName>
    </submittedName>
</protein>
<name>A0A1I7Z0P9_9BILA</name>
<sequence length="138" mass="15039">MSAQALAHEEPLSAKSRAGRFSAPPGSKRRRPKPSVLANAPEEDRASEGERGGGAICELAVAERVDAARTRTQSVKCISMRRGRMAQEESAQCPRLQLSLSSEFRLLGIRELCAFADPISVRNYRLLAGWGVWKIGCS</sequence>
<reference evidence="3" key="1">
    <citation type="submission" date="2016-11" db="UniProtKB">
        <authorList>
            <consortium name="WormBaseParasite"/>
        </authorList>
    </citation>
    <scope>IDENTIFICATION</scope>
</reference>
<dbReference type="Proteomes" id="UP000095287">
    <property type="component" value="Unplaced"/>
</dbReference>